<keyword evidence="18" id="KW-1185">Reference proteome</keyword>
<accession>A0A1J1IVU8</accession>
<evidence type="ECO:0000313" key="17">
    <source>
        <dbReference type="EMBL" id="CRL03834.1"/>
    </source>
</evidence>
<evidence type="ECO:0000256" key="16">
    <source>
        <dbReference type="SAM" id="Phobius"/>
    </source>
</evidence>
<dbReference type="Gene3D" id="1.10.630.10">
    <property type="entry name" value="Cytochrome P450"/>
    <property type="match status" value="1"/>
</dbReference>
<dbReference type="OrthoDB" id="2789670at2759"/>
<evidence type="ECO:0000256" key="9">
    <source>
        <dbReference type="ARBA" id="ARBA00022848"/>
    </source>
</evidence>
<dbReference type="InterPro" id="IPR036396">
    <property type="entry name" value="Cyt_P450_sf"/>
</dbReference>
<keyword evidence="16" id="KW-1133">Transmembrane helix</keyword>
<sequence length="492" mass="57355">MLFFFIAFVFLTFLSVFLLFSFITLVRYQSFRKRKIVGPKPEFPFGNTRKSTLGIQNLIYDVDDSYQLYRNKGPFFGFFSNFRPFLIATDPEFIKFVTMKEFNKFRNNNTVINPTKDPLLARSPFRLKDDAWKSKRNETTPVMTPIKLKGIYPLVRDKTQHLIDYIKREIEADDTKIFDARNICTRCTCDTISSLLFDVDAKSFETDSIYYKMGEGLIRGVRNAVKSSMPFKKLPKQVENFFKTTAMTSVKQREENKIERSDLLAYFMYLKERKGISDLDLVGHCTTFFLDGYETSSLVTHHILYELGKHQDVQQKLREEIQQEGDDMSYEKLFELPYLDQVFNEALRLHPPLPFATRVCSEDVEFIDKHDHKFEIKKGDVVWVPLHSVQRDPDHFSSPLEFDPERYNPENGGTKPYAEQAVWIPFGEGPRKCPGVKFGNMQVKTAIVEVVKNFIVFVDESTVDSPRVGPKEYFNATGDKIYLKFKNVNENI</sequence>
<protein>
    <submittedName>
        <fullName evidence="17">CLUMA_CG016147, isoform A</fullName>
    </submittedName>
</protein>
<feature type="transmembrane region" description="Helical" evidence="16">
    <location>
        <begin position="6"/>
        <end position="26"/>
    </location>
</feature>
<comment type="similarity">
    <text evidence="5 15">Belongs to the cytochrome P450 family.</text>
</comment>
<evidence type="ECO:0000256" key="13">
    <source>
        <dbReference type="ARBA" id="ARBA00023136"/>
    </source>
</evidence>
<dbReference type="PANTHER" id="PTHR24292:SF84">
    <property type="entry name" value="CYTOCHROME P450 28A5-RELATED"/>
    <property type="match status" value="1"/>
</dbReference>
<dbReference type="GO" id="GO:0004497">
    <property type="term" value="F:monooxygenase activity"/>
    <property type="evidence" value="ECO:0007669"/>
    <property type="project" value="UniProtKB-KW"/>
</dbReference>
<evidence type="ECO:0000256" key="5">
    <source>
        <dbReference type="ARBA" id="ARBA00010617"/>
    </source>
</evidence>
<keyword evidence="12 15" id="KW-0503">Monooxygenase</keyword>
<gene>
    <name evidence="17" type="ORF">CLUMA_CG016147</name>
</gene>
<proteinExistence type="inferred from homology"/>
<dbReference type="GO" id="GO:0016705">
    <property type="term" value="F:oxidoreductase activity, acting on paired donors, with incorporation or reduction of molecular oxygen"/>
    <property type="evidence" value="ECO:0007669"/>
    <property type="project" value="InterPro"/>
</dbReference>
<comment type="function">
    <text evidence="2">May be involved in the metabolism of insect hormones and in the breakdown of synthetic insecticides.</text>
</comment>
<dbReference type="GO" id="GO:0020037">
    <property type="term" value="F:heme binding"/>
    <property type="evidence" value="ECO:0007669"/>
    <property type="project" value="InterPro"/>
</dbReference>
<evidence type="ECO:0000256" key="15">
    <source>
        <dbReference type="RuleBase" id="RU000461"/>
    </source>
</evidence>
<comment type="cofactor">
    <cofactor evidence="1 14">
        <name>heme</name>
        <dbReference type="ChEBI" id="CHEBI:30413"/>
    </cofactor>
</comment>
<evidence type="ECO:0000256" key="7">
    <source>
        <dbReference type="ARBA" id="ARBA00022723"/>
    </source>
</evidence>
<keyword evidence="16" id="KW-0812">Transmembrane</keyword>
<dbReference type="GO" id="GO:0005789">
    <property type="term" value="C:endoplasmic reticulum membrane"/>
    <property type="evidence" value="ECO:0007669"/>
    <property type="project" value="UniProtKB-SubCell"/>
</dbReference>
<dbReference type="PANTHER" id="PTHR24292">
    <property type="entry name" value="CYTOCHROME P450"/>
    <property type="match status" value="1"/>
</dbReference>
<evidence type="ECO:0000313" key="18">
    <source>
        <dbReference type="Proteomes" id="UP000183832"/>
    </source>
</evidence>
<dbReference type="InterPro" id="IPR017972">
    <property type="entry name" value="Cyt_P450_CS"/>
</dbReference>
<keyword evidence="6 14" id="KW-0349">Heme</keyword>
<keyword evidence="8" id="KW-0256">Endoplasmic reticulum</keyword>
<reference evidence="17 18" key="1">
    <citation type="submission" date="2015-04" db="EMBL/GenBank/DDBJ databases">
        <authorList>
            <person name="Syromyatnikov M.Y."/>
            <person name="Popov V.N."/>
        </authorList>
    </citation>
    <scope>NUCLEOTIDE SEQUENCE [LARGE SCALE GENOMIC DNA]</scope>
</reference>
<evidence type="ECO:0000256" key="4">
    <source>
        <dbReference type="ARBA" id="ARBA00004406"/>
    </source>
</evidence>
<dbReference type="CDD" id="cd11056">
    <property type="entry name" value="CYP6-like"/>
    <property type="match status" value="1"/>
</dbReference>
<dbReference type="InterPro" id="IPR002403">
    <property type="entry name" value="Cyt_P450_E_grp-IV"/>
</dbReference>
<keyword evidence="9" id="KW-0492">Microsome</keyword>
<dbReference type="STRING" id="568069.A0A1J1IVU8"/>
<evidence type="ECO:0000256" key="6">
    <source>
        <dbReference type="ARBA" id="ARBA00022617"/>
    </source>
</evidence>
<dbReference type="Proteomes" id="UP000183832">
    <property type="component" value="Unassembled WGS sequence"/>
</dbReference>
<dbReference type="InterPro" id="IPR001128">
    <property type="entry name" value="Cyt_P450"/>
</dbReference>
<dbReference type="SUPFAM" id="SSF48264">
    <property type="entry name" value="Cytochrome P450"/>
    <property type="match status" value="1"/>
</dbReference>
<evidence type="ECO:0000256" key="11">
    <source>
        <dbReference type="ARBA" id="ARBA00023004"/>
    </source>
</evidence>
<dbReference type="GO" id="GO:0005506">
    <property type="term" value="F:iron ion binding"/>
    <property type="evidence" value="ECO:0007669"/>
    <property type="project" value="InterPro"/>
</dbReference>
<evidence type="ECO:0000256" key="3">
    <source>
        <dbReference type="ARBA" id="ARBA00004174"/>
    </source>
</evidence>
<keyword evidence="7 14" id="KW-0479">Metal-binding</keyword>
<evidence type="ECO:0000256" key="10">
    <source>
        <dbReference type="ARBA" id="ARBA00023002"/>
    </source>
</evidence>
<organism evidence="17 18">
    <name type="scientific">Clunio marinus</name>
    <dbReference type="NCBI Taxonomy" id="568069"/>
    <lineage>
        <taxon>Eukaryota</taxon>
        <taxon>Metazoa</taxon>
        <taxon>Ecdysozoa</taxon>
        <taxon>Arthropoda</taxon>
        <taxon>Hexapoda</taxon>
        <taxon>Insecta</taxon>
        <taxon>Pterygota</taxon>
        <taxon>Neoptera</taxon>
        <taxon>Endopterygota</taxon>
        <taxon>Diptera</taxon>
        <taxon>Nematocera</taxon>
        <taxon>Chironomoidea</taxon>
        <taxon>Chironomidae</taxon>
        <taxon>Clunio</taxon>
    </lineage>
</organism>
<evidence type="ECO:0000256" key="14">
    <source>
        <dbReference type="PIRSR" id="PIRSR602403-1"/>
    </source>
</evidence>
<evidence type="ECO:0000256" key="8">
    <source>
        <dbReference type="ARBA" id="ARBA00022824"/>
    </source>
</evidence>
<keyword evidence="10 15" id="KW-0560">Oxidoreductase</keyword>
<feature type="binding site" description="axial binding residue" evidence="14">
    <location>
        <position position="433"/>
    </location>
    <ligand>
        <name>heme</name>
        <dbReference type="ChEBI" id="CHEBI:30413"/>
    </ligand>
    <ligandPart>
        <name>Fe</name>
        <dbReference type="ChEBI" id="CHEBI:18248"/>
    </ligandPart>
</feature>
<dbReference type="PRINTS" id="PR00385">
    <property type="entry name" value="P450"/>
</dbReference>
<keyword evidence="11 14" id="KW-0408">Iron</keyword>
<dbReference type="InterPro" id="IPR050476">
    <property type="entry name" value="Insect_CytP450_Detox"/>
</dbReference>
<evidence type="ECO:0000256" key="1">
    <source>
        <dbReference type="ARBA" id="ARBA00001971"/>
    </source>
</evidence>
<name>A0A1J1IVU8_9DIPT</name>
<dbReference type="EMBL" id="CVRI01000059">
    <property type="protein sequence ID" value="CRL03834.1"/>
    <property type="molecule type" value="Genomic_DNA"/>
</dbReference>
<dbReference type="PRINTS" id="PR00465">
    <property type="entry name" value="EP450IV"/>
</dbReference>
<comment type="subcellular location">
    <subcellularLocation>
        <location evidence="4">Endoplasmic reticulum membrane</location>
        <topology evidence="4">Peripheral membrane protein</topology>
    </subcellularLocation>
    <subcellularLocation>
        <location evidence="3">Microsome membrane</location>
        <topology evidence="3">Peripheral membrane protein</topology>
    </subcellularLocation>
</comment>
<evidence type="ECO:0000256" key="12">
    <source>
        <dbReference type="ARBA" id="ARBA00023033"/>
    </source>
</evidence>
<dbReference type="PROSITE" id="PS00086">
    <property type="entry name" value="CYTOCHROME_P450"/>
    <property type="match status" value="1"/>
</dbReference>
<dbReference type="AlphaFoldDB" id="A0A1J1IVU8"/>
<dbReference type="Pfam" id="PF00067">
    <property type="entry name" value="p450"/>
    <property type="match status" value="1"/>
</dbReference>
<evidence type="ECO:0000256" key="2">
    <source>
        <dbReference type="ARBA" id="ARBA00003690"/>
    </source>
</evidence>
<keyword evidence="13 16" id="KW-0472">Membrane</keyword>